<sequence length="84" mass="9354">MGSRREPEYDVEIGASVTASELTFHEVPDVESRHRASPRSEGTAGSDRSGVPRPVEPGKVYEDVRVDYRLASRVRPEEDEPEEG</sequence>
<keyword evidence="3" id="KW-1185">Reference proteome</keyword>
<name>A0A975QLW8_9ACTN</name>
<dbReference type="Proteomes" id="UP000682416">
    <property type="component" value="Chromosome"/>
</dbReference>
<feature type="region of interest" description="Disordered" evidence="1">
    <location>
        <begin position="1"/>
        <end position="62"/>
    </location>
</feature>
<proteinExistence type="predicted"/>
<gene>
    <name evidence="2" type="ORF">KGD82_13120</name>
</gene>
<feature type="compositionally biased region" description="Basic and acidic residues" evidence="1">
    <location>
        <begin position="23"/>
        <end position="34"/>
    </location>
</feature>
<evidence type="ECO:0000256" key="1">
    <source>
        <dbReference type="SAM" id="MobiDB-lite"/>
    </source>
</evidence>
<accession>A0A975QLW8</accession>
<organism evidence="2 3">
    <name type="scientific">Nocardiopsis eucommiae</name>
    <dbReference type="NCBI Taxonomy" id="2831970"/>
    <lineage>
        <taxon>Bacteria</taxon>
        <taxon>Bacillati</taxon>
        <taxon>Actinomycetota</taxon>
        <taxon>Actinomycetes</taxon>
        <taxon>Streptosporangiales</taxon>
        <taxon>Nocardiopsidaceae</taxon>
        <taxon>Nocardiopsis</taxon>
    </lineage>
</organism>
<protein>
    <submittedName>
        <fullName evidence="2">Uncharacterized protein</fullName>
    </submittedName>
</protein>
<evidence type="ECO:0000313" key="3">
    <source>
        <dbReference type="Proteomes" id="UP000682416"/>
    </source>
</evidence>
<reference evidence="2" key="1">
    <citation type="submission" date="2021-05" db="EMBL/GenBank/DDBJ databases">
        <authorList>
            <person name="Kaiqin L."/>
            <person name="Jian G."/>
        </authorList>
    </citation>
    <scope>NUCLEOTIDE SEQUENCE</scope>
    <source>
        <strain evidence="2">HDS5</strain>
    </source>
</reference>
<dbReference type="EMBL" id="CP074402">
    <property type="protein sequence ID" value="QVJ02988.1"/>
    <property type="molecule type" value="Genomic_DNA"/>
</dbReference>
<dbReference type="AlphaFoldDB" id="A0A975QLW8"/>
<dbReference type="RefSeq" id="WP_431869941.1">
    <property type="nucleotide sequence ID" value="NZ_CBDRIY010000013.1"/>
</dbReference>
<evidence type="ECO:0000313" key="2">
    <source>
        <dbReference type="EMBL" id="QVJ02988.1"/>
    </source>
</evidence>
<dbReference type="KEGG" id="nec:KGD82_13120"/>